<accession>A0A2T3KW41</accession>
<sequence>MYKYLLAVLFLTFATTSVASTKYQHCTSADRSDVCQAYLQGLSDGKKEETKVISSKSSFQERALEQRSGERYRKQDRFNRQQAG</sequence>
<dbReference type="OrthoDB" id="5918585at2"/>
<name>A0A2T3KW41_PHOLD</name>
<feature type="chain" id="PRO_5015637978" evidence="2">
    <location>
        <begin position="20"/>
        <end position="84"/>
    </location>
</feature>
<dbReference type="RefSeq" id="WP_008988439.1">
    <property type="nucleotide sequence ID" value="NZ_CP131572.1"/>
</dbReference>
<evidence type="ECO:0000313" key="4">
    <source>
        <dbReference type="Proteomes" id="UP000240530"/>
    </source>
</evidence>
<gene>
    <name evidence="3" type="ORF">C0W93_08700</name>
</gene>
<dbReference type="EMBL" id="PYNS01000006">
    <property type="protein sequence ID" value="PSV11478.1"/>
    <property type="molecule type" value="Genomic_DNA"/>
</dbReference>
<dbReference type="AlphaFoldDB" id="A0A2T3KW41"/>
<feature type="region of interest" description="Disordered" evidence="1">
    <location>
        <begin position="53"/>
        <end position="84"/>
    </location>
</feature>
<proteinExistence type="predicted"/>
<dbReference type="Proteomes" id="UP000240530">
    <property type="component" value="Unassembled WGS sequence"/>
</dbReference>
<protein>
    <submittedName>
        <fullName evidence="3">Uncharacterized protein</fullName>
    </submittedName>
</protein>
<feature type="compositionally biased region" description="Basic and acidic residues" evidence="1">
    <location>
        <begin position="62"/>
        <end position="84"/>
    </location>
</feature>
<feature type="signal peptide" evidence="2">
    <location>
        <begin position="1"/>
        <end position="19"/>
    </location>
</feature>
<evidence type="ECO:0000256" key="1">
    <source>
        <dbReference type="SAM" id="MobiDB-lite"/>
    </source>
</evidence>
<reference evidence="3 4" key="1">
    <citation type="submission" date="2018-03" db="EMBL/GenBank/DDBJ databases">
        <title>Whole genome sequencing of Histamine producing bacteria.</title>
        <authorList>
            <person name="Butler K."/>
        </authorList>
    </citation>
    <scope>NUCLEOTIDE SEQUENCE [LARGE SCALE GENOMIC DNA]</scope>
    <source>
        <strain evidence="3 4">Res.4.1</strain>
    </source>
</reference>
<evidence type="ECO:0000313" key="3">
    <source>
        <dbReference type="EMBL" id="PSV11478.1"/>
    </source>
</evidence>
<evidence type="ECO:0000256" key="2">
    <source>
        <dbReference type="SAM" id="SignalP"/>
    </source>
</evidence>
<comment type="caution">
    <text evidence="3">The sequence shown here is derived from an EMBL/GenBank/DDBJ whole genome shotgun (WGS) entry which is preliminary data.</text>
</comment>
<keyword evidence="2" id="KW-0732">Signal</keyword>
<dbReference type="GeneID" id="99741317"/>
<organism evidence="3 4">
    <name type="scientific">Photobacterium leiognathi subsp. mandapamensis</name>
    <name type="common">Photobacterium mandapamensis</name>
    <dbReference type="NCBI Taxonomy" id="48408"/>
    <lineage>
        <taxon>Bacteria</taxon>
        <taxon>Pseudomonadati</taxon>
        <taxon>Pseudomonadota</taxon>
        <taxon>Gammaproteobacteria</taxon>
        <taxon>Vibrionales</taxon>
        <taxon>Vibrionaceae</taxon>
        <taxon>Photobacterium</taxon>
    </lineage>
</organism>